<evidence type="ECO:0000256" key="6">
    <source>
        <dbReference type="ARBA" id="ARBA00022692"/>
    </source>
</evidence>
<dbReference type="InterPro" id="IPR017938">
    <property type="entry name" value="Riboflavin_synthase-like_b-brl"/>
</dbReference>
<evidence type="ECO:0000313" key="23">
    <source>
        <dbReference type="EMBL" id="KAG2393720.1"/>
    </source>
</evidence>
<dbReference type="InterPro" id="IPR008333">
    <property type="entry name" value="Cbr1-like_FAD-bd_dom"/>
</dbReference>
<evidence type="ECO:0000256" key="17">
    <source>
        <dbReference type="PIRSR" id="PIRSR601834-1"/>
    </source>
</evidence>
<dbReference type="PANTHER" id="PTHR19370:SF184">
    <property type="entry name" value="NADH-CYTOCHROME B5 REDUCTASE-LIKE"/>
    <property type="match status" value="1"/>
</dbReference>
<evidence type="ECO:0000256" key="14">
    <source>
        <dbReference type="ARBA" id="ARBA00023027"/>
    </source>
</evidence>
<evidence type="ECO:0000256" key="3">
    <source>
        <dbReference type="ARBA" id="ARBA00006105"/>
    </source>
</evidence>
<evidence type="ECO:0000256" key="5">
    <source>
        <dbReference type="ARBA" id="ARBA00022630"/>
    </source>
</evidence>
<keyword evidence="9" id="KW-1000">Mitochondrion outer membrane</keyword>
<dbReference type="CDD" id="cd02340">
    <property type="entry name" value="ZZ_NBR1_like"/>
    <property type="match status" value="1"/>
</dbReference>
<dbReference type="InterPro" id="IPR043145">
    <property type="entry name" value="Znf_ZZ_sf"/>
</dbReference>
<evidence type="ECO:0000256" key="8">
    <source>
        <dbReference type="ARBA" id="ARBA00022771"/>
    </source>
</evidence>
<keyword evidence="7" id="KW-0479">Metal-binding</keyword>
<evidence type="ECO:0000256" key="1">
    <source>
        <dbReference type="ARBA" id="ARBA00001974"/>
    </source>
</evidence>
<dbReference type="FunFam" id="2.40.30.10:FF:000032">
    <property type="entry name" value="NADH-cytochrome b5 reductase"/>
    <property type="match status" value="1"/>
</dbReference>
<dbReference type="SUPFAM" id="SSF57850">
    <property type="entry name" value="RING/U-box"/>
    <property type="match status" value="1"/>
</dbReference>
<dbReference type="Pfam" id="PF00583">
    <property type="entry name" value="Acetyltransf_1"/>
    <property type="match status" value="1"/>
</dbReference>
<keyword evidence="8 18" id="KW-0863">Zinc-finger</keyword>
<dbReference type="InterPro" id="IPR001834">
    <property type="entry name" value="CBR-like"/>
</dbReference>
<gene>
    <name evidence="23" type="ORF">C9374_007251</name>
</gene>
<proteinExistence type="inferred from homology"/>
<evidence type="ECO:0000259" key="20">
    <source>
        <dbReference type="PROSITE" id="PS50135"/>
    </source>
</evidence>
<dbReference type="AlphaFoldDB" id="A0AA88H301"/>
<keyword evidence="14" id="KW-0520">NAD</keyword>
<dbReference type="EMBL" id="PYSW02000002">
    <property type="protein sequence ID" value="KAG2393720.1"/>
    <property type="molecule type" value="Genomic_DNA"/>
</dbReference>
<keyword evidence="16" id="KW-0472">Membrane</keyword>
<accession>A0AA88H301</accession>
<evidence type="ECO:0000256" key="2">
    <source>
        <dbReference type="ARBA" id="ARBA00004294"/>
    </source>
</evidence>
<evidence type="ECO:0000256" key="7">
    <source>
        <dbReference type="ARBA" id="ARBA00022723"/>
    </source>
</evidence>
<evidence type="ECO:0000256" key="19">
    <source>
        <dbReference type="SAM" id="MobiDB-lite"/>
    </source>
</evidence>
<keyword evidence="12" id="KW-1133">Transmembrane helix</keyword>
<dbReference type="InterPro" id="IPR000433">
    <property type="entry name" value="Znf_ZZ"/>
</dbReference>
<dbReference type="GeneID" id="68099705"/>
<reference evidence="23 24" key="1">
    <citation type="journal article" date="2018" name="BMC Genomics">
        <title>The genome of Naegleria lovaniensis, the basis for a comparative approach to unravel pathogenicity factors of the human pathogenic amoeba N. fowleri.</title>
        <authorList>
            <person name="Liechti N."/>
            <person name="Schurch N."/>
            <person name="Bruggmann R."/>
            <person name="Wittwer M."/>
        </authorList>
    </citation>
    <scope>NUCLEOTIDE SEQUENCE [LARGE SCALE GENOMIC DNA]</scope>
    <source>
        <strain evidence="23 24">ATCC 30569</strain>
    </source>
</reference>
<dbReference type="InterPro" id="IPR001709">
    <property type="entry name" value="Flavoprot_Pyr_Nucl_cyt_Rdtase"/>
</dbReference>
<dbReference type="Pfam" id="PF00175">
    <property type="entry name" value="NAD_binding_1"/>
    <property type="match status" value="1"/>
</dbReference>
<feature type="binding site" evidence="17">
    <location>
        <position position="671"/>
    </location>
    <ligand>
        <name>FAD</name>
        <dbReference type="ChEBI" id="CHEBI:57692"/>
    </ligand>
</feature>
<organism evidence="23 24">
    <name type="scientific">Naegleria lovaniensis</name>
    <name type="common">Amoeba</name>
    <dbReference type="NCBI Taxonomy" id="51637"/>
    <lineage>
        <taxon>Eukaryota</taxon>
        <taxon>Discoba</taxon>
        <taxon>Heterolobosea</taxon>
        <taxon>Tetramitia</taxon>
        <taxon>Eutetramitia</taxon>
        <taxon>Vahlkampfiidae</taxon>
        <taxon>Naegleria</taxon>
    </lineage>
</organism>
<feature type="domain" description="N-acetyltransferase" evidence="21">
    <location>
        <begin position="412"/>
        <end position="609"/>
    </location>
</feature>
<feature type="binding site" evidence="17">
    <location>
        <position position="739"/>
    </location>
    <ligand>
        <name>FAD</name>
        <dbReference type="ChEBI" id="CHEBI:57692"/>
    </ligand>
</feature>
<name>A0AA88H301_NAELO</name>
<feature type="compositionally biased region" description="Low complexity" evidence="19">
    <location>
        <begin position="591"/>
        <end position="603"/>
    </location>
</feature>
<keyword evidence="11" id="KW-0862">Zinc</keyword>
<dbReference type="Pfam" id="PF00569">
    <property type="entry name" value="ZZ"/>
    <property type="match status" value="1"/>
</dbReference>
<comment type="subcellular location">
    <subcellularLocation>
        <location evidence="2">Mitochondrion outer membrane</location>
    </subcellularLocation>
</comment>
<keyword evidence="10 17" id="KW-0274">FAD</keyword>
<dbReference type="PROSITE" id="PS01357">
    <property type="entry name" value="ZF_ZZ_1"/>
    <property type="match status" value="1"/>
</dbReference>
<dbReference type="Gene3D" id="3.40.50.80">
    <property type="entry name" value="Nucleotide-binding domain of ferredoxin-NADP reductase (FNR) module"/>
    <property type="match status" value="1"/>
</dbReference>
<evidence type="ECO:0000256" key="15">
    <source>
        <dbReference type="ARBA" id="ARBA00023128"/>
    </source>
</evidence>
<dbReference type="SUPFAM" id="SSF52343">
    <property type="entry name" value="Ferredoxin reductase-like, C-terminal NADP-linked domain"/>
    <property type="match status" value="1"/>
</dbReference>
<dbReference type="PANTHER" id="PTHR19370">
    <property type="entry name" value="NADH-CYTOCHROME B5 REDUCTASE"/>
    <property type="match status" value="1"/>
</dbReference>
<feature type="binding site" evidence="17">
    <location>
        <position position="673"/>
    </location>
    <ligand>
        <name>FAD</name>
        <dbReference type="ChEBI" id="CHEBI:57692"/>
    </ligand>
</feature>
<evidence type="ECO:0000256" key="4">
    <source>
        <dbReference type="ARBA" id="ARBA00012011"/>
    </source>
</evidence>
<evidence type="ECO:0000259" key="21">
    <source>
        <dbReference type="PROSITE" id="PS51186"/>
    </source>
</evidence>
<dbReference type="RefSeq" id="XP_044555614.1">
    <property type="nucleotide sequence ID" value="XM_044697202.1"/>
</dbReference>
<dbReference type="EC" id="1.6.2.2" evidence="4"/>
<dbReference type="Proteomes" id="UP000816034">
    <property type="component" value="Unassembled WGS sequence"/>
</dbReference>
<dbReference type="Pfam" id="PF00970">
    <property type="entry name" value="FAD_binding_6"/>
    <property type="match status" value="1"/>
</dbReference>
<evidence type="ECO:0000313" key="24">
    <source>
        <dbReference type="Proteomes" id="UP000816034"/>
    </source>
</evidence>
<feature type="binding site" evidence="17">
    <location>
        <position position="697"/>
    </location>
    <ligand>
        <name>FAD</name>
        <dbReference type="ChEBI" id="CHEBI:57692"/>
    </ligand>
</feature>
<evidence type="ECO:0000256" key="10">
    <source>
        <dbReference type="ARBA" id="ARBA00022827"/>
    </source>
</evidence>
<feature type="region of interest" description="Disordered" evidence="19">
    <location>
        <begin position="584"/>
        <end position="607"/>
    </location>
</feature>
<dbReference type="InterPro" id="IPR001433">
    <property type="entry name" value="OxRdtase_FAD/NAD-bd"/>
</dbReference>
<dbReference type="PROSITE" id="PS50135">
    <property type="entry name" value="ZF_ZZ_2"/>
    <property type="match status" value="1"/>
</dbReference>
<dbReference type="Gene3D" id="3.40.630.30">
    <property type="match status" value="1"/>
</dbReference>
<comment type="similarity">
    <text evidence="3">Belongs to the flavoprotein pyridine nucleotide cytochrome reductase family.</text>
</comment>
<dbReference type="Gene3D" id="3.30.60.90">
    <property type="match status" value="1"/>
</dbReference>
<dbReference type="FunFam" id="3.40.50.80:FF:000019">
    <property type="entry name" value="NADH-cytochrome b5 reductase"/>
    <property type="match status" value="1"/>
</dbReference>
<feature type="binding site" evidence="17">
    <location>
        <position position="690"/>
    </location>
    <ligand>
        <name>FAD</name>
        <dbReference type="ChEBI" id="CHEBI:57692"/>
    </ligand>
</feature>
<feature type="binding site" evidence="17">
    <location>
        <position position="688"/>
    </location>
    <ligand>
        <name>FAD</name>
        <dbReference type="ChEBI" id="CHEBI:57692"/>
    </ligand>
</feature>
<dbReference type="PRINTS" id="PR00371">
    <property type="entry name" value="FPNCR"/>
</dbReference>
<dbReference type="InterPro" id="IPR039261">
    <property type="entry name" value="FNR_nucleotide-bd"/>
</dbReference>
<dbReference type="InterPro" id="IPR016181">
    <property type="entry name" value="Acyl_CoA_acyltransferase"/>
</dbReference>
<evidence type="ECO:0000259" key="22">
    <source>
        <dbReference type="PROSITE" id="PS51384"/>
    </source>
</evidence>
<dbReference type="InterPro" id="IPR000182">
    <property type="entry name" value="GNAT_dom"/>
</dbReference>
<evidence type="ECO:0000256" key="18">
    <source>
        <dbReference type="PROSITE-ProRule" id="PRU00228"/>
    </source>
</evidence>
<dbReference type="GO" id="GO:0090524">
    <property type="term" value="F:cytochrome-b5 reductase activity, acting on NADH"/>
    <property type="evidence" value="ECO:0007669"/>
    <property type="project" value="UniProtKB-EC"/>
</dbReference>
<dbReference type="GO" id="GO:0005741">
    <property type="term" value="C:mitochondrial outer membrane"/>
    <property type="evidence" value="ECO:0007669"/>
    <property type="project" value="UniProtKB-SubCell"/>
</dbReference>
<comment type="cofactor">
    <cofactor evidence="1 17">
        <name>FAD</name>
        <dbReference type="ChEBI" id="CHEBI:57692"/>
    </cofactor>
</comment>
<sequence>MQQHRDQLSGCPSSTAFIDGRFEVASSNTFNSMSMIIPNNRTLRSPLPTLSEYEDPFIIHDPNACWCSGCKRKIEIGSVILLCLNCPFGRHIHKSRNMEVNDMTTSCCSSSNISQSSMDGNSQNSNINSNNNTKGYMLCNKCGKDFSKHHLKKGHCFVTMLNRRFSYEALLESARFDTLSSKISSKCISKNGVLVVDGFCKVESSHIKSNCWLFTKPKELFADEEIQIFNDKVIHRRVTCDGCECTIHGTRYCCLNCADFDLCSNCMKQHLHHGRSSMLGTDTSIDRSTMTVQNIANTEAATAVSHNPNHVFLQTLLPLLNRPQQLSKCIFLDGLSENETGTSYMNNSVNHGNSSLTWNSSSPTDFNNSHNYEQQQSSMQQHMVIHTTNSPQTLGNNTTSGLIDLTQSNPNITIIPYNSNIFDLLYEIECLSFSKAYNRELLLQLLNLSLYNSLDKPVDYFAWVALVNTEMVHGIISTNARSHHTKKPQQYVAGFIMYNVNKEKERAEISSFAVHPSLRSHGIGRELLRYSLSHILNYEWLWVVQQKPQSIIEKLLSGDLTTIGVTAFAIVAISVLVNKIMGSRPTKPVEKSSPSTTTTTSTQMKKEESVISAEEYRPFKLIEKKSLTEGENVKCPVRLFRFELPAGKSLGLPVGQHISLKATINGEEVARSYTPTSSNDDKGFFDLVVKIYPKGLMTQHLDTMKIGDTILVSGPKGRFNYEKNKYSKLGMIAGGTGITPMLQVIEEILKHPDDKTEIALLYGNLTEQDIILRDRLEELARKHPQFTLYHVLNEPPTNWTQGVGFITQEMIEKYLPTAGEKMNVLMCGPPPMLGAMKGHLEKLGMKRGEHYFSF</sequence>
<evidence type="ECO:0000256" key="13">
    <source>
        <dbReference type="ARBA" id="ARBA00023002"/>
    </source>
</evidence>
<dbReference type="SUPFAM" id="SSF63380">
    <property type="entry name" value="Riboflavin synthase domain-like"/>
    <property type="match status" value="1"/>
</dbReference>
<feature type="domain" description="FAD-binding FR-type" evidence="22">
    <location>
        <begin position="614"/>
        <end position="722"/>
    </location>
</feature>
<dbReference type="Gene3D" id="2.40.30.10">
    <property type="entry name" value="Translation factors"/>
    <property type="match status" value="1"/>
</dbReference>
<dbReference type="PROSITE" id="PS51384">
    <property type="entry name" value="FAD_FR"/>
    <property type="match status" value="1"/>
</dbReference>
<keyword evidence="6" id="KW-0812">Transmembrane</keyword>
<evidence type="ECO:0000256" key="11">
    <source>
        <dbReference type="ARBA" id="ARBA00022833"/>
    </source>
</evidence>
<dbReference type="SMART" id="SM00291">
    <property type="entry name" value="ZnF_ZZ"/>
    <property type="match status" value="1"/>
</dbReference>
<evidence type="ECO:0000256" key="16">
    <source>
        <dbReference type="ARBA" id="ARBA00023136"/>
    </source>
</evidence>
<dbReference type="PROSITE" id="PS51186">
    <property type="entry name" value="GNAT"/>
    <property type="match status" value="1"/>
</dbReference>
<dbReference type="GO" id="GO:0016747">
    <property type="term" value="F:acyltransferase activity, transferring groups other than amino-acyl groups"/>
    <property type="evidence" value="ECO:0007669"/>
    <property type="project" value="InterPro"/>
</dbReference>
<dbReference type="CDD" id="cd06183">
    <property type="entry name" value="cyt_b5_reduct_like"/>
    <property type="match status" value="1"/>
</dbReference>
<keyword evidence="13" id="KW-0560">Oxidoreductase</keyword>
<dbReference type="PRINTS" id="PR00406">
    <property type="entry name" value="CYTB5RDTASE"/>
</dbReference>
<keyword evidence="15" id="KW-0496">Mitochondrion</keyword>
<keyword evidence="24" id="KW-1185">Reference proteome</keyword>
<dbReference type="CDD" id="cd04301">
    <property type="entry name" value="NAT_SF"/>
    <property type="match status" value="1"/>
</dbReference>
<keyword evidence="5 17" id="KW-0285">Flavoprotein</keyword>
<dbReference type="SUPFAM" id="SSF55729">
    <property type="entry name" value="Acyl-CoA N-acyltransferases (Nat)"/>
    <property type="match status" value="1"/>
</dbReference>
<dbReference type="GO" id="GO:0008270">
    <property type="term" value="F:zinc ion binding"/>
    <property type="evidence" value="ECO:0007669"/>
    <property type="project" value="UniProtKB-KW"/>
</dbReference>
<comment type="caution">
    <text evidence="23">The sequence shown here is derived from an EMBL/GenBank/DDBJ whole genome shotgun (WGS) entry which is preliminary data.</text>
</comment>
<evidence type="ECO:0000256" key="9">
    <source>
        <dbReference type="ARBA" id="ARBA00022787"/>
    </source>
</evidence>
<feature type="domain" description="ZZ-type" evidence="20">
    <location>
        <begin position="235"/>
        <end position="286"/>
    </location>
</feature>
<evidence type="ECO:0000256" key="12">
    <source>
        <dbReference type="ARBA" id="ARBA00022989"/>
    </source>
</evidence>
<dbReference type="InterPro" id="IPR017927">
    <property type="entry name" value="FAD-bd_FR_type"/>
</dbReference>
<protein>
    <recommendedName>
        <fullName evidence="4">cytochrome-b5 reductase</fullName>
        <ecNumber evidence="4">1.6.2.2</ecNumber>
    </recommendedName>
</protein>